<name>A0A811QG82_9POAL</name>
<organism evidence="2 3">
    <name type="scientific">Miscanthus lutarioriparius</name>
    <dbReference type="NCBI Taxonomy" id="422564"/>
    <lineage>
        <taxon>Eukaryota</taxon>
        <taxon>Viridiplantae</taxon>
        <taxon>Streptophyta</taxon>
        <taxon>Embryophyta</taxon>
        <taxon>Tracheophyta</taxon>
        <taxon>Spermatophyta</taxon>
        <taxon>Magnoliopsida</taxon>
        <taxon>Liliopsida</taxon>
        <taxon>Poales</taxon>
        <taxon>Poaceae</taxon>
        <taxon>PACMAD clade</taxon>
        <taxon>Panicoideae</taxon>
        <taxon>Andropogonodae</taxon>
        <taxon>Andropogoneae</taxon>
        <taxon>Saccharinae</taxon>
        <taxon>Miscanthus</taxon>
    </lineage>
</organism>
<dbReference type="Proteomes" id="UP000604825">
    <property type="component" value="Unassembled WGS sequence"/>
</dbReference>
<sequence length="180" mass="20152">MVVRVALPPSRRCVWLFLQASGARAALYLWAVARGPRPLPAAVRGPCRPSDAVTRLAAPRSGRQDAELAEKQRNPAVGQQHVHQVSTEQPATSWIHNCGRSRRRLVSYEQPSNQVPCNHAVNNCPRAFRVLWRAESLAEAGSSDWECRLPSTGDRVHNLKRSKLAPLLHSQDLHLYIFPF</sequence>
<keyword evidence="3" id="KW-1185">Reference proteome</keyword>
<comment type="caution">
    <text evidence="2">The sequence shown here is derived from an EMBL/GenBank/DDBJ whole genome shotgun (WGS) entry which is preliminary data.</text>
</comment>
<protein>
    <submittedName>
        <fullName evidence="2">Uncharacterized protein</fullName>
    </submittedName>
</protein>
<evidence type="ECO:0000256" key="1">
    <source>
        <dbReference type="SAM" id="MobiDB-lite"/>
    </source>
</evidence>
<evidence type="ECO:0000313" key="2">
    <source>
        <dbReference type="EMBL" id="CAD6255030.1"/>
    </source>
</evidence>
<gene>
    <name evidence="2" type="ORF">NCGR_LOCUS38627</name>
</gene>
<feature type="compositionally biased region" description="Basic and acidic residues" evidence="1">
    <location>
        <begin position="62"/>
        <end position="73"/>
    </location>
</feature>
<evidence type="ECO:0000313" key="3">
    <source>
        <dbReference type="Proteomes" id="UP000604825"/>
    </source>
</evidence>
<accession>A0A811QG82</accession>
<feature type="region of interest" description="Disordered" evidence="1">
    <location>
        <begin position="43"/>
        <end position="78"/>
    </location>
</feature>
<dbReference type="EMBL" id="CAJGYO010000009">
    <property type="protein sequence ID" value="CAD6255030.1"/>
    <property type="molecule type" value="Genomic_DNA"/>
</dbReference>
<reference evidence="2" key="1">
    <citation type="submission" date="2020-10" db="EMBL/GenBank/DDBJ databases">
        <authorList>
            <person name="Han B."/>
            <person name="Lu T."/>
            <person name="Zhao Q."/>
            <person name="Huang X."/>
            <person name="Zhao Y."/>
        </authorList>
    </citation>
    <scope>NUCLEOTIDE SEQUENCE</scope>
</reference>
<dbReference type="AlphaFoldDB" id="A0A811QG82"/>
<proteinExistence type="predicted"/>